<accession>A0A0B6Y260</accession>
<proteinExistence type="predicted"/>
<protein>
    <submittedName>
        <fullName evidence="1">Uncharacterized protein</fullName>
    </submittedName>
</protein>
<dbReference type="InterPro" id="IPR036834">
    <property type="entry name" value="Bcl-2-like_sf"/>
</dbReference>
<dbReference type="EMBL" id="HACG01003497">
    <property type="protein sequence ID" value="CEK50362.1"/>
    <property type="molecule type" value="Transcribed_RNA"/>
</dbReference>
<feature type="non-terminal residue" evidence="1">
    <location>
        <position position="1"/>
    </location>
</feature>
<gene>
    <name evidence="1" type="primary">ORF10544</name>
</gene>
<dbReference type="GO" id="GO:0042981">
    <property type="term" value="P:regulation of apoptotic process"/>
    <property type="evidence" value="ECO:0007669"/>
    <property type="project" value="InterPro"/>
</dbReference>
<dbReference type="AlphaFoldDB" id="A0A0B6Y260"/>
<sequence length="127" mass="14274">PAVIEAINLNMSDQKKVVIAEGEALFRGFVVEEIQKETSVDFEETSVNLEEADFISTSVAYNKPSFSRMGSNLRQMADEFARTNGRKDVRRQADQVGVNIANDEFRDFLTHLFAEGGVTPERIIVLF</sequence>
<evidence type="ECO:0000313" key="1">
    <source>
        <dbReference type="EMBL" id="CEK50362.1"/>
    </source>
</evidence>
<reference evidence="1" key="1">
    <citation type="submission" date="2014-12" db="EMBL/GenBank/DDBJ databases">
        <title>Insight into the proteome of Arion vulgaris.</title>
        <authorList>
            <person name="Aradska J."/>
            <person name="Bulat T."/>
            <person name="Smidak R."/>
            <person name="Sarate P."/>
            <person name="Gangsoo J."/>
            <person name="Sialana F."/>
            <person name="Bilban M."/>
            <person name="Lubec G."/>
        </authorList>
    </citation>
    <scope>NUCLEOTIDE SEQUENCE</scope>
    <source>
        <tissue evidence="1">Skin</tissue>
    </source>
</reference>
<organism evidence="1">
    <name type="scientific">Arion vulgaris</name>
    <dbReference type="NCBI Taxonomy" id="1028688"/>
    <lineage>
        <taxon>Eukaryota</taxon>
        <taxon>Metazoa</taxon>
        <taxon>Spiralia</taxon>
        <taxon>Lophotrochozoa</taxon>
        <taxon>Mollusca</taxon>
        <taxon>Gastropoda</taxon>
        <taxon>Heterobranchia</taxon>
        <taxon>Euthyneura</taxon>
        <taxon>Panpulmonata</taxon>
        <taxon>Eupulmonata</taxon>
        <taxon>Stylommatophora</taxon>
        <taxon>Helicina</taxon>
        <taxon>Arionoidea</taxon>
        <taxon>Arionidae</taxon>
        <taxon>Arion</taxon>
    </lineage>
</organism>
<name>A0A0B6Y260_9EUPU</name>
<dbReference type="Gene3D" id="1.10.437.10">
    <property type="entry name" value="Blc2-like"/>
    <property type="match status" value="1"/>
</dbReference>